<evidence type="ECO:0000256" key="1">
    <source>
        <dbReference type="SAM" id="Phobius"/>
    </source>
</evidence>
<feature type="transmembrane region" description="Helical" evidence="1">
    <location>
        <begin position="277"/>
        <end position="300"/>
    </location>
</feature>
<comment type="caution">
    <text evidence="2">The sequence shown here is derived from an EMBL/GenBank/DDBJ whole genome shotgun (WGS) entry which is preliminary data.</text>
</comment>
<accession>A0ABT4TPR8</accession>
<dbReference type="Proteomes" id="UP001165685">
    <property type="component" value="Unassembled WGS sequence"/>
</dbReference>
<dbReference type="RefSeq" id="WP_270679317.1">
    <property type="nucleotide sequence ID" value="NZ_JAQFWP010000039.1"/>
</dbReference>
<reference evidence="2" key="1">
    <citation type="submission" date="2023-01" db="EMBL/GenBank/DDBJ databases">
        <title>Draft genome sequence of Nocardiopsis sp. LSu2-4 isolated from halophytes.</title>
        <authorList>
            <person name="Duangmal K."/>
            <person name="Chantavorakit T."/>
        </authorList>
    </citation>
    <scope>NUCLEOTIDE SEQUENCE</scope>
    <source>
        <strain evidence="2">LSu2-4</strain>
    </source>
</reference>
<dbReference type="Pfam" id="PF11271">
    <property type="entry name" value="PorA"/>
    <property type="match status" value="1"/>
</dbReference>
<gene>
    <name evidence="2" type="ORF">O4U47_19385</name>
</gene>
<sequence length="312" mass="34201">MRRTVAAVCIALGVFSLVLAPLMRFWMASAVMKTPMDYYSEKVVRGENVTYFSAEELELIEGATVEGYTTLRADVAASDSDTVVWDQFTWIEDIDRDFAITSSSRRAGHDRVTGEAVDCCDASVNEEPVAQTGQAFKFPFLTEKKDYEFFDATAKETEPIEFAGEEEVEGVTTYKFVQEIEPTKVGEREMPRSLLGMDGDGDVVTDEMYSVTRTYWIEPTSGAPITVTEEQHRGAFVDGEERLVLFDGDMRMTDETVQANIDNAEQGMTMIPLLRTVLPLVLLAAGAVLVGVGAVLWLVGGGRGGAAAARHG</sequence>
<keyword evidence="1" id="KW-0472">Membrane</keyword>
<name>A0ABT4TPR8_9ACTN</name>
<protein>
    <submittedName>
        <fullName evidence="2">DUF3068 domain-containing protein</fullName>
    </submittedName>
</protein>
<evidence type="ECO:0000313" key="2">
    <source>
        <dbReference type="EMBL" id="MDA2806681.1"/>
    </source>
</evidence>
<evidence type="ECO:0000313" key="3">
    <source>
        <dbReference type="Proteomes" id="UP001165685"/>
    </source>
</evidence>
<dbReference type="EMBL" id="JAQFWP010000039">
    <property type="protein sequence ID" value="MDA2806681.1"/>
    <property type="molecule type" value="Genomic_DNA"/>
</dbReference>
<organism evidence="2 3">
    <name type="scientific">Nocardiopsis suaedae</name>
    <dbReference type="NCBI Taxonomy" id="3018444"/>
    <lineage>
        <taxon>Bacteria</taxon>
        <taxon>Bacillati</taxon>
        <taxon>Actinomycetota</taxon>
        <taxon>Actinomycetes</taxon>
        <taxon>Streptosporangiales</taxon>
        <taxon>Nocardiopsidaceae</taxon>
        <taxon>Nocardiopsis</taxon>
    </lineage>
</organism>
<keyword evidence="3" id="KW-1185">Reference proteome</keyword>
<keyword evidence="1" id="KW-0812">Transmembrane</keyword>
<proteinExistence type="predicted"/>
<dbReference type="InterPro" id="IPR021424">
    <property type="entry name" value="PorA"/>
</dbReference>
<keyword evidence="1" id="KW-1133">Transmembrane helix</keyword>